<gene>
    <name evidence="2" type="ORF">H105_00839</name>
</gene>
<sequence>MRRMAGQPADSGKRNKTDESILAVRGACPWSTSQYIIQRAAGETRGRSTLKCATQARQNYESQGNLCASLSSHRSFLFFFSLPCPPYKYSPSLLCLVSPFFLSPFPIYISHPRLANNSCTRAHTKSRTSKTSIHSSSEFSSTRKTTHQNAFLRCFHPCPGHRCHGQV</sequence>
<proteinExistence type="predicted"/>
<evidence type="ECO:0000256" key="1">
    <source>
        <dbReference type="SAM" id="MobiDB-lite"/>
    </source>
</evidence>
<reference evidence="2 3" key="1">
    <citation type="submission" date="2014-02" db="EMBL/GenBank/DDBJ databases">
        <title>The Genome Sequence of Trichophyton rubrum (morphotype soudanense) CBS 452.61.</title>
        <authorList>
            <consortium name="The Broad Institute Genomics Platform"/>
            <person name="Cuomo C.A."/>
            <person name="White T.C."/>
            <person name="Graser Y."/>
            <person name="Martinez-Rossi N."/>
            <person name="Heitman J."/>
            <person name="Young S.K."/>
            <person name="Zeng Q."/>
            <person name="Gargeya S."/>
            <person name="Abouelleil A."/>
            <person name="Alvarado L."/>
            <person name="Chapman S.B."/>
            <person name="Gainer-Dewar J."/>
            <person name="Goldberg J."/>
            <person name="Griggs A."/>
            <person name="Gujja S."/>
            <person name="Hansen M."/>
            <person name="Howarth C."/>
            <person name="Imamovic A."/>
            <person name="Larimer J."/>
            <person name="Martinez D."/>
            <person name="Murphy C."/>
            <person name="Pearson M.D."/>
            <person name="Persinoti G."/>
            <person name="Poon T."/>
            <person name="Priest M."/>
            <person name="Roberts A.D."/>
            <person name="Saif S."/>
            <person name="Shea T.D."/>
            <person name="Sykes S.N."/>
            <person name="Wortman J."/>
            <person name="Nusbaum C."/>
            <person name="Birren B."/>
        </authorList>
    </citation>
    <scope>NUCLEOTIDE SEQUENCE [LARGE SCALE GENOMIC DNA]</scope>
    <source>
        <strain evidence="2 3">CBS 452.61</strain>
    </source>
</reference>
<keyword evidence="3" id="KW-1185">Reference proteome</keyword>
<name>A0A022Y6U9_TRISD</name>
<protein>
    <submittedName>
        <fullName evidence="2">Uncharacterized protein</fullName>
    </submittedName>
</protein>
<feature type="compositionally biased region" description="Low complexity" evidence="1">
    <location>
        <begin position="129"/>
        <end position="141"/>
    </location>
</feature>
<accession>A0A022Y6U9</accession>
<dbReference type="Proteomes" id="UP000023623">
    <property type="component" value="Unassembled WGS sequence"/>
</dbReference>
<organism evidence="2 3">
    <name type="scientific">Trichophyton soudanense CBS 452.61</name>
    <dbReference type="NCBI Taxonomy" id="1215331"/>
    <lineage>
        <taxon>Eukaryota</taxon>
        <taxon>Fungi</taxon>
        <taxon>Dikarya</taxon>
        <taxon>Ascomycota</taxon>
        <taxon>Pezizomycotina</taxon>
        <taxon>Eurotiomycetes</taxon>
        <taxon>Eurotiomycetidae</taxon>
        <taxon>Onygenales</taxon>
        <taxon>Arthrodermataceae</taxon>
        <taxon>Trichophyton</taxon>
    </lineage>
</organism>
<dbReference type="EMBL" id="KK208732">
    <property type="protein sequence ID" value="EZF78236.1"/>
    <property type="molecule type" value="Genomic_DNA"/>
</dbReference>
<evidence type="ECO:0000313" key="3">
    <source>
        <dbReference type="Proteomes" id="UP000023623"/>
    </source>
</evidence>
<evidence type="ECO:0000313" key="2">
    <source>
        <dbReference type="EMBL" id="EZF78236.1"/>
    </source>
</evidence>
<dbReference type="AlphaFoldDB" id="A0A022Y6U9"/>
<dbReference type="HOGENOM" id="CLU_1595745_0_0_1"/>
<feature type="region of interest" description="Disordered" evidence="1">
    <location>
        <begin position="120"/>
        <end position="141"/>
    </location>
</feature>